<keyword evidence="8" id="KW-1185">Reference proteome</keyword>
<sequence>MEKLISYGKDGSIKLPVGYRFHPSDDVLVSFYLKKKVFAQPLPCQLIPDYDVFQAEPWVLPGGGKGFNDQKFFFYNTRARVFENPDKRDAGSGQWRVVEKGKDIVLPGSKQLFGKRNTLVFWEARGTGFSKSNWLMHEFQLAIQANPCQMSIWAVYRIFQKKETKRGKRPRESIGEASNSRNVENVVEEEVHDPPTVIDFTMETGGFYGPPSPASSVSSS</sequence>
<keyword evidence="2" id="KW-0238">DNA-binding</keyword>
<dbReference type="PANTHER" id="PTHR31719:SF130">
    <property type="entry name" value="NAC DOMAIN-CONTAINING PROTEIN 18"/>
    <property type="match status" value="1"/>
</dbReference>
<evidence type="ECO:0000259" key="6">
    <source>
        <dbReference type="PROSITE" id="PS51005"/>
    </source>
</evidence>
<dbReference type="Gene3D" id="2.170.150.80">
    <property type="entry name" value="NAC domain"/>
    <property type="match status" value="1"/>
</dbReference>
<evidence type="ECO:0000256" key="5">
    <source>
        <dbReference type="SAM" id="MobiDB-lite"/>
    </source>
</evidence>
<dbReference type="GO" id="GO:0003677">
    <property type="term" value="F:DNA binding"/>
    <property type="evidence" value="ECO:0007669"/>
    <property type="project" value="UniProtKB-KW"/>
</dbReference>
<feature type="domain" description="NAC" evidence="6">
    <location>
        <begin position="15"/>
        <end position="161"/>
    </location>
</feature>
<dbReference type="SUPFAM" id="SSF101941">
    <property type="entry name" value="NAC domain"/>
    <property type="match status" value="1"/>
</dbReference>
<protein>
    <recommendedName>
        <fullName evidence="6">NAC domain-containing protein</fullName>
    </recommendedName>
</protein>
<evidence type="ECO:0000313" key="8">
    <source>
        <dbReference type="Proteomes" id="UP001367508"/>
    </source>
</evidence>
<keyword evidence="3" id="KW-0804">Transcription</keyword>
<dbReference type="EMBL" id="JAYMYQ010000004">
    <property type="protein sequence ID" value="KAK7336121.1"/>
    <property type="molecule type" value="Genomic_DNA"/>
</dbReference>
<comment type="caution">
    <text evidence="7">The sequence shown here is derived from an EMBL/GenBank/DDBJ whole genome shotgun (WGS) entry which is preliminary data.</text>
</comment>
<evidence type="ECO:0000256" key="1">
    <source>
        <dbReference type="ARBA" id="ARBA00023015"/>
    </source>
</evidence>
<evidence type="ECO:0000313" key="7">
    <source>
        <dbReference type="EMBL" id="KAK7336121.1"/>
    </source>
</evidence>
<dbReference type="InterPro" id="IPR003441">
    <property type="entry name" value="NAC-dom"/>
</dbReference>
<evidence type="ECO:0000256" key="4">
    <source>
        <dbReference type="ARBA" id="ARBA00023242"/>
    </source>
</evidence>
<dbReference type="GO" id="GO:0006355">
    <property type="term" value="P:regulation of DNA-templated transcription"/>
    <property type="evidence" value="ECO:0007669"/>
    <property type="project" value="InterPro"/>
</dbReference>
<proteinExistence type="predicted"/>
<dbReference type="InterPro" id="IPR036093">
    <property type="entry name" value="NAC_dom_sf"/>
</dbReference>
<organism evidence="7 8">
    <name type="scientific">Canavalia gladiata</name>
    <name type="common">Sword bean</name>
    <name type="synonym">Dolichos gladiatus</name>
    <dbReference type="NCBI Taxonomy" id="3824"/>
    <lineage>
        <taxon>Eukaryota</taxon>
        <taxon>Viridiplantae</taxon>
        <taxon>Streptophyta</taxon>
        <taxon>Embryophyta</taxon>
        <taxon>Tracheophyta</taxon>
        <taxon>Spermatophyta</taxon>
        <taxon>Magnoliopsida</taxon>
        <taxon>eudicotyledons</taxon>
        <taxon>Gunneridae</taxon>
        <taxon>Pentapetalae</taxon>
        <taxon>rosids</taxon>
        <taxon>fabids</taxon>
        <taxon>Fabales</taxon>
        <taxon>Fabaceae</taxon>
        <taxon>Papilionoideae</taxon>
        <taxon>50 kb inversion clade</taxon>
        <taxon>NPAAA clade</taxon>
        <taxon>indigoferoid/millettioid clade</taxon>
        <taxon>Phaseoleae</taxon>
        <taxon>Canavalia</taxon>
    </lineage>
</organism>
<keyword evidence="4" id="KW-0539">Nucleus</keyword>
<dbReference type="Pfam" id="PF02365">
    <property type="entry name" value="NAM"/>
    <property type="match status" value="1"/>
</dbReference>
<evidence type="ECO:0000256" key="2">
    <source>
        <dbReference type="ARBA" id="ARBA00023125"/>
    </source>
</evidence>
<dbReference type="PROSITE" id="PS51005">
    <property type="entry name" value="NAC"/>
    <property type="match status" value="1"/>
</dbReference>
<evidence type="ECO:0000256" key="3">
    <source>
        <dbReference type="ARBA" id="ARBA00023163"/>
    </source>
</evidence>
<name>A0AAN9LHS6_CANGL</name>
<feature type="region of interest" description="Disordered" evidence="5">
    <location>
        <begin position="166"/>
        <end position="188"/>
    </location>
</feature>
<keyword evidence="1" id="KW-0805">Transcription regulation</keyword>
<dbReference type="PANTHER" id="PTHR31719">
    <property type="entry name" value="NAC TRANSCRIPTION FACTOR 56"/>
    <property type="match status" value="1"/>
</dbReference>
<gene>
    <name evidence="7" type="ORF">VNO77_16654</name>
</gene>
<dbReference type="Proteomes" id="UP001367508">
    <property type="component" value="Unassembled WGS sequence"/>
</dbReference>
<accession>A0AAN9LHS6</accession>
<reference evidence="7 8" key="1">
    <citation type="submission" date="2024-01" db="EMBL/GenBank/DDBJ databases">
        <title>The genomes of 5 underutilized Papilionoideae crops provide insights into root nodulation and disease resistanc.</title>
        <authorList>
            <person name="Jiang F."/>
        </authorList>
    </citation>
    <scope>NUCLEOTIDE SEQUENCE [LARGE SCALE GENOMIC DNA]</scope>
    <source>
        <strain evidence="7">LVBAO_FW01</strain>
        <tissue evidence="7">Leaves</tissue>
    </source>
</reference>
<dbReference type="AlphaFoldDB" id="A0AAN9LHS6"/>